<dbReference type="InterPro" id="IPR000313">
    <property type="entry name" value="PWWP_dom"/>
</dbReference>
<organism evidence="2 3">
    <name type="scientific">Drosophila pseudoobscura pseudoobscura</name>
    <name type="common">Fruit fly</name>
    <dbReference type="NCBI Taxonomy" id="46245"/>
    <lineage>
        <taxon>Eukaryota</taxon>
        <taxon>Metazoa</taxon>
        <taxon>Ecdysozoa</taxon>
        <taxon>Arthropoda</taxon>
        <taxon>Hexapoda</taxon>
        <taxon>Insecta</taxon>
        <taxon>Pterygota</taxon>
        <taxon>Neoptera</taxon>
        <taxon>Endopterygota</taxon>
        <taxon>Diptera</taxon>
        <taxon>Brachycera</taxon>
        <taxon>Muscomorpha</taxon>
        <taxon>Ephydroidea</taxon>
        <taxon>Drosophilidae</taxon>
        <taxon>Drosophila</taxon>
        <taxon>Sophophora</taxon>
    </lineage>
</organism>
<reference evidence="3" key="2">
    <citation type="submission" date="2025-08" db="UniProtKB">
        <authorList>
            <consortium name="RefSeq"/>
        </authorList>
    </citation>
    <scope>IDENTIFICATION</scope>
    <source>
        <strain evidence="3">MV-25-SWS-2005</strain>
        <tissue evidence="3">Whole body</tissue>
    </source>
</reference>
<name>A0A6I8V6Y0_DROPS</name>
<dbReference type="KEGG" id="dpo:4801650"/>
<dbReference type="SUPFAM" id="SSF63748">
    <property type="entry name" value="Tudor/PWWP/MBT"/>
    <property type="match status" value="1"/>
</dbReference>
<protein>
    <submittedName>
        <fullName evidence="3">Hepatoma-derived growth factor-related protein 3</fullName>
    </submittedName>
</protein>
<proteinExistence type="predicted"/>
<evidence type="ECO:0000313" key="3">
    <source>
        <dbReference type="RefSeq" id="XP_003736559.2"/>
    </source>
</evidence>
<dbReference type="AlphaFoldDB" id="A0A6I8V6Y0"/>
<reference evidence="2" key="1">
    <citation type="submission" date="2024-06" db="UniProtKB">
        <authorList>
            <consortium name="RefSeq"/>
        </authorList>
    </citation>
    <scope>NUCLEOTIDE SEQUENCE [LARGE SCALE GENOMIC DNA]</scope>
    <source>
        <strain evidence="2">MV2-25</strain>
    </source>
</reference>
<evidence type="ECO:0000259" key="1">
    <source>
        <dbReference type="PROSITE" id="PS50812"/>
    </source>
</evidence>
<gene>
    <name evidence="3" type="primary">LOC4801650</name>
</gene>
<evidence type="ECO:0000313" key="2">
    <source>
        <dbReference type="Proteomes" id="UP000001819"/>
    </source>
</evidence>
<accession>A0A6I8V6Y0</accession>
<dbReference type="Pfam" id="PF00855">
    <property type="entry name" value="PWWP"/>
    <property type="match status" value="1"/>
</dbReference>
<dbReference type="Proteomes" id="UP000001819">
    <property type="component" value="Chromosome 2"/>
</dbReference>
<sequence>MGTRKKAPFTAGQFVFGKVRGFRAWPGRLINELGSAYNVYFYGTCDYAKVPKNKIFDFAKTCKRYGKVHDRNSKVCRSFQEAMSQIQKAVSQPSLDFGYFTMVAHLEQNCGESDSDSDSDSGTLDLSGAELKGKLVPFRHIVADSDTDTEMSSEPKKTPNSQ</sequence>
<dbReference type="InParanoid" id="A0A6I8V6Y0"/>
<feature type="domain" description="PWWP" evidence="1">
    <location>
        <begin position="11"/>
        <end position="61"/>
    </location>
</feature>
<dbReference type="SMART" id="SM00293">
    <property type="entry name" value="PWWP"/>
    <property type="match status" value="1"/>
</dbReference>
<dbReference type="Gene3D" id="2.30.30.140">
    <property type="match status" value="1"/>
</dbReference>
<dbReference type="RefSeq" id="XP_003736559.2">
    <property type="nucleotide sequence ID" value="XM_003736511.3"/>
</dbReference>
<dbReference type="PROSITE" id="PS50812">
    <property type="entry name" value="PWWP"/>
    <property type="match status" value="1"/>
</dbReference>
<keyword evidence="2" id="KW-1185">Reference proteome</keyword>